<proteinExistence type="predicted"/>
<reference evidence="2 4" key="2">
    <citation type="journal article" date="2020" name="Int. J. Syst. Evol. Microbiol.">
        <title>Sulfuracidifex tepidarius gen. nov., sp. nov. and transfer of Sulfolobus metallicus Huber and Stetter 1992 to the genus Sulfuracidifex as Sulfuracidifex metallicus comb. nov.</title>
        <authorList>
            <person name="Itoh T."/>
            <person name="Miura T."/>
            <person name="Sakai H.D."/>
            <person name="Kato S."/>
            <person name="Ohkuma M."/>
            <person name="Takashina T."/>
        </authorList>
    </citation>
    <scope>NUCLEOTIDE SEQUENCE [LARGE SCALE GENOMIC DNA]</scope>
    <source>
        <strain evidence="2 4">IC-006</strain>
        <strain evidence="3">IC-007</strain>
    </source>
</reference>
<accession>A0A510DU77</accession>
<dbReference type="KEGG" id="step:IC006_1007"/>
<keyword evidence="1" id="KW-0472">Membrane</keyword>
<evidence type="ECO:0000313" key="4">
    <source>
        <dbReference type="Proteomes" id="UP000322983"/>
    </source>
</evidence>
<reference evidence="5" key="1">
    <citation type="submission" date="2018-09" db="EMBL/GenBank/DDBJ databases">
        <title>Complete Genome Sequencing of Sulfolobus sp. JCM 16834.</title>
        <authorList>
            <person name="Kato S."/>
            <person name="Itoh T."/>
            <person name="Ohkuma M."/>
        </authorList>
    </citation>
    <scope>NUCLEOTIDE SEQUENCE [LARGE SCALE GENOMIC DNA]</scope>
    <source>
        <strain evidence="5">IC-007</strain>
    </source>
</reference>
<evidence type="ECO:0000313" key="5">
    <source>
        <dbReference type="Proteomes" id="UP000325030"/>
    </source>
</evidence>
<evidence type="ECO:0000256" key="1">
    <source>
        <dbReference type="SAM" id="Phobius"/>
    </source>
</evidence>
<organism evidence="2 4">
    <name type="scientific">Sulfuracidifex tepidarius</name>
    <dbReference type="NCBI Taxonomy" id="1294262"/>
    <lineage>
        <taxon>Archaea</taxon>
        <taxon>Thermoproteota</taxon>
        <taxon>Thermoprotei</taxon>
        <taxon>Sulfolobales</taxon>
        <taxon>Sulfolobaceae</taxon>
        <taxon>Sulfuracidifex</taxon>
    </lineage>
</organism>
<evidence type="ECO:0000313" key="3">
    <source>
        <dbReference type="EMBL" id="BBG26468.1"/>
    </source>
</evidence>
<evidence type="ECO:0000313" key="2">
    <source>
        <dbReference type="EMBL" id="BBG23717.1"/>
    </source>
</evidence>
<name>A0A510DU77_9CREN</name>
<keyword evidence="4" id="KW-1185">Reference proteome</keyword>
<keyword evidence="1" id="KW-1133">Transmembrane helix</keyword>
<dbReference type="Proteomes" id="UP000322983">
    <property type="component" value="Chromosome"/>
</dbReference>
<keyword evidence="1" id="KW-0812">Transmembrane</keyword>
<feature type="transmembrane region" description="Helical" evidence="1">
    <location>
        <begin position="7"/>
        <end position="27"/>
    </location>
</feature>
<dbReference type="EMBL" id="AP018929">
    <property type="protein sequence ID" value="BBG23717.1"/>
    <property type="molecule type" value="Genomic_DNA"/>
</dbReference>
<dbReference type="EMBL" id="AP018930">
    <property type="protein sequence ID" value="BBG26468.1"/>
    <property type="molecule type" value="Genomic_DNA"/>
</dbReference>
<gene>
    <name evidence="2" type="ORF">IC006_1007</name>
    <name evidence="3" type="ORF">IC007_0978</name>
</gene>
<protein>
    <submittedName>
        <fullName evidence="2">Uncharacterized protein</fullName>
    </submittedName>
</protein>
<accession>A0A510E333</accession>
<dbReference type="AlphaFoldDB" id="A0A510DU77"/>
<dbReference type="Proteomes" id="UP000325030">
    <property type="component" value="Chromosome"/>
</dbReference>
<sequence>MTLGIKSVIEVASAISAFYSIAISYIFRDIFETNKK</sequence>